<organism evidence="5 6">
    <name type="scientific">Microbacterium paludicola</name>
    <dbReference type="NCBI Taxonomy" id="300019"/>
    <lineage>
        <taxon>Bacteria</taxon>
        <taxon>Bacillati</taxon>
        <taxon>Actinomycetota</taxon>
        <taxon>Actinomycetes</taxon>
        <taxon>Micrococcales</taxon>
        <taxon>Microbacteriaceae</taxon>
        <taxon>Microbacterium</taxon>
    </lineage>
</organism>
<keyword evidence="6" id="KW-1185">Reference proteome</keyword>
<dbReference type="OrthoDB" id="3178268at2"/>
<sequence>MTARSRSARLAGDVGMAVECAFEARDEYRRAAAREEPPPSAPRLMFEWALAFVVGGPMERTGWDTQPEAQLEETYSSAFARADYDIASGAAAEMAWLNSFAGRADATAQWIERASAVHHARPGTAAGLSSAARLAESMRRSDALDFRGALASLVALSGDHLYDHRILAATAAVMYAVHLGPIEIGRAKSELARTCETSPPGLLAAPLNAGALAYAESYRLLLEGSPARALRLLQAPAGVRLPLYAEARRASALLQAGDLHAAEMSAMAAIEEGGAMPRFVIEAWAVLAVVQLRGGAREAARESFGRAVALADRDTLPVALGLIGSTDFADLRGFVERSHDSASLVSLARQHMRRPEPAVTLASLTPRERRVLETIDAVRSIAATAAQLEVSANTVKSQLQAIYRKLGVSRRHDMLRVAREQGLL</sequence>
<dbReference type="PROSITE" id="PS50043">
    <property type="entry name" value="HTH_LUXR_2"/>
    <property type="match status" value="1"/>
</dbReference>
<keyword evidence="3" id="KW-0804">Transcription</keyword>
<keyword evidence="1" id="KW-0805">Transcription regulation</keyword>
<dbReference type="CDD" id="cd06170">
    <property type="entry name" value="LuxR_C_like"/>
    <property type="match status" value="1"/>
</dbReference>
<accession>A0A4Y9FWX9</accession>
<dbReference type="Proteomes" id="UP000298358">
    <property type="component" value="Unassembled WGS sequence"/>
</dbReference>
<dbReference type="PANTHER" id="PTHR44688">
    <property type="entry name" value="DNA-BINDING TRANSCRIPTIONAL ACTIVATOR DEVR_DOSR"/>
    <property type="match status" value="1"/>
</dbReference>
<dbReference type="InterPro" id="IPR000792">
    <property type="entry name" value="Tscrpt_reg_LuxR_C"/>
</dbReference>
<dbReference type="SMART" id="SM00421">
    <property type="entry name" value="HTH_LUXR"/>
    <property type="match status" value="1"/>
</dbReference>
<evidence type="ECO:0000256" key="1">
    <source>
        <dbReference type="ARBA" id="ARBA00023015"/>
    </source>
</evidence>
<evidence type="ECO:0000313" key="5">
    <source>
        <dbReference type="EMBL" id="TFU33844.1"/>
    </source>
</evidence>
<dbReference type="Gene3D" id="1.10.10.10">
    <property type="entry name" value="Winged helix-like DNA-binding domain superfamily/Winged helix DNA-binding domain"/>
    <property type="match status" value="1"/>
</dbReference>
<comment type="caution">
    <text evidence="5">The sequence shown here is derived from an EMBL/GenBank/DDBJ whole genome shotgun (WGS) entry which is preliminary data.</text>
</comment>
<gene>
    <name evidence="5" type="ORF">E4U02_04095</name>
</gene>
<protein>
    <submittedName>
        <fullName evidence="5">LuxR family transcriptional regulator</fullName>
    </submittedName>
</protein>
<feature type="domain" description="HTH luxR-type" evidence="4">
    <location>
        <begin position="357"/>
        <end position="422"/>
    </location>
</feature>
<dbReference type="EMBL" id="SPQB01000005">
    <property type="protein sequence ID" value="TFU33844.1"/>
    <property type="molecule type" value="Genomic_DNA"/>
</dbReference>
<dbReference type="GO" id="GO:0006355">
    <property type="term" value="P:regulation of DNA-templated transcription"/>
    <property type="evidence" value="ECO:0007669"/>
    <property type="project" value="InterPro"/>
</dbReference>
<dbReference type="SUPFAM" id="SSF46894">
    <property type="entry name" value="C-terminal effector domain of the bipartite response regulators"/>
    <property type="match status" value="1"/>
</dbReference>
<reference evidence="5 6" key="1">
    <citation type="submission" date="2019-03" db="EMBL/GenBank/DDBJ databases">
        <title>Diversity of the mouse oral microbiome.</title>
        <authorList>
            <person name="Joseph S."/>
            <person name="Aduse-Opoku J."/>
            <person name="Curtis M."/>
            <person name="Wade W."/>
            <person name="Hashim A."/>
        </authorList>
    </citation>
    <scope>NUCLEOTIDE SEQUENCE [LARGE SCALE GENOMIC DNA]</scope>
    <source>
        <strain evidence="5 6">P1012</strain>
    </source>
</reference>
<dbReference type="Pfam" id="PF00196">
    <property type="entry name" value="GerE"/>
    <property type="match status" value="1"/>
</dbReference>
<proteinExistence type="predicted"/>
<dbReference type="AlphaFoldDB" id="A0A4Y9FWX9"/>
<evidence type="ECO:0000256" key="2">
    <source>
        <dbReference type="ARBA" id="ARBA00023125"/>
    </source>
</evidence>
<keyword evidence="2" id="KW-0238">DNA-binding</keyword>
<evidence type="ECO:0000259" key="4">
    <source>
        <dbReference type="PROSITE" id="PS50043"/>
    </source>
</evidence>
<evidence type="ECO:0000313" key="6">
    <source>
        <dbReference type="Proteomes" id="UP000298358"/>
    </source>
</evidence>
<evidence type="ECO:0000256" key="3">
    <source>
        <dbReference type="ARBA" id="ARBA00023163"/>
    </source>
</evidence>
<dbReference type="InterPro" id="IPR036388">
    <property type="entry name" value="WH-like_DNA-bd_sf"/>
</dbReference>
<name>A0A4Y9FWX9_9MICO</name>
<dbReference type="InterPro" id="IPR016032">
    <property type="entry name" value="Sig_transdc_resp-reg_C-effctor"/>
</dbReference>
<dbReference type="GO" id="GO:0003677">
    <property type="term" value="F:DNA binding"/>
    <property type="evidence" value="ECO:0007669"/>
    <property type="project" value="UniProtKB-KW"/>
</dbReference>
<dbReference type="PANTHER" id="PTHR44688:SF16">
    <property type="entry name" value="DNA-BINDING TRANSCRIPTIONAL ACTIVATOR DEVR_DOSR"/>
    <property type="match status" value="1"/>
</dbReference>